<feature type="chain" id="PRO_5022987580" evidence="5">
    <location>
        <begin position="22"/>
        <end position="1006"/>
    </location>
</feature>
<proteinExistence type="predicted"/>
<dbReference type="Proteomes" id="UP000316714">
    <property type="component" value="Unassembled WGS sequence"/>
</dbReference>
<organism evidence="7 8">
    <name type="scientific">Posidoniimonas corsicana</name>
    <dbReference type="NCBI Taxonomy" id="1938618"/>
    <lineage>
        <taxon>Bacteria</taxon>
        <taxon>Pseudomonadati</taxon>
        <taxon>Planctomycetota</taxon>
        <taxon>Planctomycetia</taxon>
        <taxon>Pirellulales</taxon>
        <taxon>Lacipirellulaceae</taxon>
        <taxon>Posidoniimonas</taxon>
    </lineage>
</organism>
<dbReference type="InterPro" id="IPR013740">
    <property type="entry name" value="Redoxin"/>
</dbReference>
<feature type="signal peptide" evidence="5">
    <location>
        <begin position="1"/>
        <end position="21"/>
    </location>
</feature>
<reference evidence="7 8" key="1">
    <citation type="submission" date="2019-02" db="EMBL/GenBank/DDBJ databases">
        <title>Deep-cultivation of Planctomycetes and their phenomic and genomic characterization uncovers novel biology.</title>
        <authorList>
            <person name="Wiegand S."/>
            <person name="Jogler M."/>
            <person name="Boedeker C."/>
            <person name="Pinto D."/>
            <person name="Vollmers J."/>
            <person name="Rivas-Marin E."/>
            <person name="Kohn T."/>
            <person name="Peeters S.H."/>
            <person name="Heuer A."/>
            <person name="Rast P."/>
            <person name="Oberbeckmann S."/>
            <person name="Bunk B."/>
            <person name="Jeske O."/>
            <person name="Meyerdierks A."/>
            <person name="Storesund J.E."/>
            <person name="Kallscheuer N."/>
            <person name="Luecker S."/>
            <person name="Lage O.M."/>
            <person name="Pohl T."/>
            <person name="Merkel B.J."/>
            <person name="Hornburger P."/>
            <person name="Mueller R.-W."/>
            <person name="Bruemmer F."/>
            <person name="Labrenz M."/>
            <person name="Spormann A.M."/>
            <person name="Op Den Camp H."/>
            <person name="Overmann J."/>
            <person name="Amann R."/>
            <person name="Jetten M.S.M."/>
            <person name="Mascher T."/>
            <person name="Medema M.H."/>
            <person name="Devos D.P."/>
            <person name="Kaster A.-K."/>
            <person name="Ovreas L."/>
            <person name="Rohde M."/>
            <person name="Galperin M.Y."/>
            <person name="Jogler C."/>
        </authorList>
    </citation>
    <scope>NUCLEOTIDE SEQUENCE [LARGE SCALE GENOMIC DNA]</scope>
    <source>
        <strain evidence="7 8">KOR34</strain>
    </source>
</reference>
<keyword evidence="8" id="KW-1185">Reference proteome</keyword>
<dbReference type="GO" id="GO:0030313">
    <property type="term" value="C:cell envelope"/>
    <property type="evidence" value="ECO:0007669"/>
    <property type="project" value="UniProtKB-SubCell"/>
</dbReference>
<dbReference type="InterPro" id="IPR017937">
    <property type="entry name" value="Thioredoxin_CS"/>
</dbReference>
<feature type="region of interest" description="Disordered" evidence="4">
    <location>
        <begin position="734"/>
        <end position="759"/>
    </location>
</feature>
<evidence type="ECO:0000313" key="7">
    <source>
        <dbReference type="EMBL" id="TWT37114.1"/>
    </source>
</evidence>
<feature type="domain" description="Thioredoxin" evidence="6">
    <location>
        <begin position="855"/>
        <end position="1001"/>
    </location>
</feature>
<dbReference type="Pfam" id="PF08534">
    <property type="entry name" value="Redoxin"/>
    <property type="match status" value="1"/>
</dbReference>
<dbReference type="InterPro" id="IPR050553">
    <property type="entry name" value="Thioredoxin_ResA/DsbE_sf"/>
</dbReference>
<comment type="caution">
    <text evidence="7">The sequence shown here is derived from an EMBL/GenBank/DDBJ whole genome shotgun (WGS) entry which is preliminary data.</text>
</comment>
<dbReference type="RefSeq" id="WP_146564470.1">
    <property type="nucleotide sequence ID" value="NZ_SIHJ01000001.1"/>
</dbReference>
<evidence type="ECO:0000256" key="1">
    <source>
        <dbReference type="ARBA" id="ARBA00004196"/>
    </source>
</evidence>
<name>A0A5C5VEQ2_9BACT</name>
<comment type="subcellular location">
    <subcellularLocation>
        <location evidence="1">Cell envelope</location>
    </subcellularLocation>
</comment>
<dbReference type="OrthoDB" id="209942at2"/>
<dbReference type="AlphaFoldDB" id="A0A5C5VEQ2"/>
<keyword evidence="2" id="KW-0201">Cytochrome c-type biogenesis</keyword>
<evidence type="ECO:0000256" key="3">
    <source>
        <dbReference type="ARBA" id="ARBA00023284"/>
    </source>
</evidence>
<feature type="region of interest" description="Disordered" evidence="4">
    <location>
        <begin position="234"/>
        <end position="256"/>
    </location>
</feature>
<keyword evidence="5" id="KW-0732">Signal</keyword>
<dbReference type="Gene3D" id="3.40.30.10">
    <property type="entry name" value="Glutaredoxin"/>
    <property type="match status" value="1"/>
</dbReference>
<dbReference type="InterPro" id="IPR036249">
    <property type="entry name" value="Thioredoxin-like_sf"/>
</dbReference>
<feature type="compositionally biased region" description="Acidic residues" evidence="4">
    <location>
        <begin position="399"/>
        <end position="417"/>
    </location>
</feature>
<dbReference type="PANTHER" id="PTHR42852:SF17">
    <property type="entry name" value="THIOREDOXIN-LIKE PROTEIN HI_1115"/>
    <property type="match status" value="1"/>
</dbReference>
<dbReference type="EMBL" id="SIHJ01000001">
    <property type="protein sequence ID" value="TWT37114.1"/>
    <property type="molecule type" value="Genomic_DNA"/>
</dbReference>
<dbReference type="PROSITE" id="PS51352">
    <property type="entry name" value="THIOREDOXIN_2"/>
    <property type="match status" value="1"/>
</dbReference>
<feature type="region of interest" description="Disordered" evidence="4">
    <location>
        <begin position="395"/>
        <end position="421"/>
    </location>
</feature>
<evidence type="ECO:0000259" key="6">
    <source>
        <dbReference type="PROSITE" id="PS51352"/>
    </source>
</evidence>
<sequence length="1006" mass="107749" precursor="true">MPRILRCLLLTTLSSAPVALAAAGPTGVLTLSGGDYYQGEWLDGGDPGVIRWRPGFVGEPFEFGWESVAYATLPPPRDAVLPRGAFRFELSGGDVVVGDLVDLSPEWFTVSATLNGADPPQQLRIPRGRVRGLVRAAQGDGGQNANEFYIGPDQLSAWDPSDEGDWQYAVGGLSTSASHASASRDVKLPVRALIEVELSWKRGADFSLELGVTKQAASTALGIFEVWIQGGDGKPKKVQEAQPLNAPGAPAESKQDQTEAFRIETVGGHLVAVQESAPAADLAPLRELAPGAGRVQLRLYLDQTANRLTVTTPAGEQLAELGVGGRTVRFGSGIKLTNREGDIRLDRLAVSPWNGAPPASVRGDQPRVTLKSGESVHGELTGYRPEQGRLLVTPAADEPASDESDNDAEASEDEVDPTEPQATEVALDEVVSIVFPGGDSEEAAPGGAVLSVNLHNGLRITGAARGVEQERLRIASPNLDEELVVSLADVRAVRSASILPEDGAPAAKRKSLPRLETDDSRSVGVLSAGTEDHADRGDASCLMWRPEGSRNAAPLLDNVSGRLLFREPPPKPTTQAMGAAAPAPQQRQRGVLGAIASVFSFQPAEPSAAPERQDAVMYLRVGDKLPCTVNRIDDEGVHFSSPYSNSDFAPHNRVKAIELVTDGVDGRMTSAQRDKLLTLPRVRENDPPTHLLVSTKGDYLRCRLRSLTDEHAVVEVRLEEATLERSRIARIIWLDPPDNPSDGADAQDAPPQRDRPRVQAVQRDGVRLTFYLDRLEEQPAADNQRGKGGQTLLIGESDVLAACSVAVDSIDMLLLGDRIEQARAELSYQRWKMQNAPAPRDAADSEAGDASTNFPLVGQPAPPLKLPFYSVGADQGGKEFQIEDYRGEVLVLDFWASWCGPCMQVMPVVDQVGEDFADRGVKVVAVNLQEGAEEITAALDRLQLKPHIALDRDGVAAQRYQVSGIPQTVVIGRDGRVANVFVGGGAQYEARLRAAIEAAVAAEDVE</sequence>
<dbReference type="SUPFAM" id="SSF52833">
    <property type="entry name" value="Thioredoxin-like"/>
    <property type="match status" value="1"/>
</dbReference>
<dbReference type="CDD" id="cd02966">
    <property type="entry name" value="TlpA_like_family"/>
    <property type="match status" value="1"/>
</dbReference>
<dbReference type="InterPro" id="IPR013766">
    <property type="entry name" value="Thioredoxin_domain"/>
</dbReference>
<evidence type="ECO:0000313" key="8">
    <source>
        <dbReference type="Proteomes" id="UP000316714"/>
    </source>
</evidence>
<gene>
    <name evidence="7" type="primary">resA_2</name>
    <name evidence="7" type="ORF">KOR34_20610</name>
</gene>
<dbReference type="GO" id="GO:0017004">
    <property type="term" value="P:cytochrome complex assembly"/>
    <property type="evidence" value="ECO:0007669"/>
    <property type="project" value="UniProtKB-KW"/>
</dbReference>
<accession>A0A5C5VEQ2</accession>
<dbReference type="GO" id="GO:0016491">
    <property type="term" value="F:oxidoreductase activity"/>
    <property type="evidence" value="ECO:0007669"/>
    <property type="project" value="InterPro"/>
</dbReference>
<dbReference type="PROSITE" id="PS00194">
    <property type="entry name" value="THIOREDOXIN_1"/>
    <property type="match status" value="1"/>
</dbReference>
<evidence type="ECO:0000256" key="5">
    <source>
        <dbReference type="SAM" id="SignalP"/>
    </source>
</evidence>
<evidence type="ECO:0000256" key="4">
    <source>
        <dbReference type="SAM" id="MobiDB-lite"/>
    </source>
</evidence>
<dbReference type="PANTHER" id="PTHR42852">
    <property type="entry name" value="THIOL:DISULFIDE INTERCHANGE PROTEIN DSBE"/>
    <property type="match status" value="1"/>
</dbReference>
<evidence type="ECO:0000256" key="2">
    <source>
        <dbReference type="ARBA" id="ARBA00022748"/>
    </source>
</evidence>
<keyword evidence="3" id="KW-0676">Redox-active center</keyword>
<feature type="region of interest" description="Disordered" evidence="4">
    <location>
        <begin position="504"/>
        <end position="536"/>
    </location>
</feature>
<protein>
    <submittedName>
        <fullName evidence="7">Thiol-disulfide oxidoreductase ResA</fullName>
    </submittedName>
</protein>